<dbReference type="OrthoDB" id="8922241at2759"/>
<reference evidence="15" key="1">
    <citation type="submission" date="2021-01" db="EMBL/GenBank/DDBJ databases">
        <authorList>
            <person name="Zahm M."/>
            <person name="Roques C."/>
            <person name="Cabau C."/>
            <person name="Klopp C."/>
            <person name="Donnadieu C."/>
            <person name="Jouanno E."/>
            <person name="Lampietro C."/>
            <person name="Louis A."/>
            <person name="Herpin A."/>
            <person name="Echchiki A."/>
            <person name="Berthelot C."/>
            <person name="Parey E."/>
            <person name="Roest-Crollius H."/>
            <person name="Braasch I."/>
            <person name="Postlethwait J."/>
            <person name="Bobe J."/>
            <person name="Montfort J."/>
            <person name="Bouchez O."/>
            <person name="Begum T."/>
            <person name="Mejri S."/>
            <person name="Adams A."/>
            <person name="Chen W.-J."/>
            <person name="Guiguen Y."/>
        </authorList>
    </citation>
    <scope>NUCLEOTIDE SEQUENCE</scope>
    <source>
        <strain evidence="15">YG-15Mar2019-1</strain>
        <tissue evidence="15">Brain</tissue>
    </source>
</reference>
<dbReference type="EMBL" id="JAFDVH010000017">
    <property type="protein sequence ID" value="KAG7462083.1"/>
    <property type="molecule type" value="Genomic_DNA"/>
</dbReference>
<evidence type="ECO:0000256" key="1">
    <source>
        <dbReference type="ARBA" id="ARBA00003767"/>
    </source>
</evidence>
<evidence type="ECO:0000256" key="8">
    <source>
        <dbReference type="ARBA" id="ARBA00023015"/>
    </source>
</evidence>
<dbReference type="AlphaFoldDB" id="A0A9D3SYT9"/>
<comment type="caution">
    <text evidence="15">The sequence shown here is derived from an EMBL/GenBank/DDBJ whole genome shotgun (WGS) entry which is preliminary data.</text>
</comment>
<keyword evidence="11" id="KW-0539">Nucleus</keyword>
<feature type="domain" description="C2H2-type" evidence="14">
    <location>
        <begin position="482"/>
        <end position="509"/>
    </location>
</feature>
<gene>
    <name evidence="15" type="ORF">MATL_G00198750</name>
</gene>
<dbReference type="GO" id="GO:0005667">
    <property type="term" value="C:transcription regulator complex"/>
    <property type="evidence" value="ECO:0007669"/>
    <property type="project" value="TreeGrafter"/>
</dbReference>
<feature type="region of interest" description="Disordered" evidence="13">
    <location>
        <begin position="373"/>
        <end position="394"/>
    </location>
</feature>
<feature type="domain" description="C2H2-type" evidence="14">
    <location>
        <begin position="566"/>
        <end position="593"/>
    </location>
</feature>
<feature type="region of interest" description="Disordered" evidence="13">
    <location>
        <begin position="142"/>
        <end position="171"/>
    </location>
</feature>
<dbReference type="FunFam" id="3.30.160.60:FF:003128">
    <property type="entry name" value="zinc finger protein 213-like isoform X1"/>
    <property type="match status" value="1"/>
</dbReference>
<dbReference type="GO" id="GO:0000981">
    <property type="term" value="F:DNA-binding transcription factor activity, RNA polymerase II-specific"/>
    <property type="evidence" value="ECO:0007669"/>
    <property type="project" value="TreeGrafter"/>
</dbReference>
<comment type="subcellular location">
    <subcellularLocation>
        <location evidence="2">Nucleus</location>
    </subcellularLocation>
</comment>
<comment type="function">
    <text evidence="1">May be involved in transcriptional regulation.</text>
</comment>
<keyword evidence="16" id="KW-1185">Reference proteome</keyword>
<feature type="region of interest" description="Disordered" evidence="13">
    <location>
        <begin position="104"/>
        <end position="129"/>
    </location>
</feature>
<sequence length="619" mass="68011">MADSVKTFQSHLTSVMDSLVRATVCEITKLFQDTVNDYLVEISLNRKENEALKLRLRLTENKLRNERKYGMGWTANRRSAGLLVSDDSGRKKRRVEIPRVKQRGGTTFGKDWTGNPWEEGGPASGEAGEEARDVYLVQLPGGEEEEEECAAGEREEATNIKEESTEMEGGYRPESLRLIQEALQMDPADQNLHAGPRIQMEGDVESGAGIAEAGERAPVEQPGCEEEWDMEAAPPEGTEEFPEPHRPRHGVEDLSGLETALKAERGKEHPGQRLGQPGPEHDAEDFGGAAPESVVNSLGCELEYVMSQKYIGLDGMCSSEQDAALQVAPPADRDADGLLEVHGRLGPALPHPEVRGFGPARVKEGLRPLPGVGAELRSGWPKRAREGDGGGADRLAASLEQAPPLAGGSVGEPGGDAGDFVNFCAQCGSSFGSATDLEDHPCLLSVPSQHHSCAVCGKSFSQPAHLRAHMRLHAGEAGERPYHCAQCGRSFNQSWNLKNHECVHSGERPHRCELCGKRFTHSRSLERHQLVHTGERPHRCPQCGRSFSRLGNLERHQRIHTGERPYACTACGKRFSRVEYLKRHQQIHSGERAGHQCTHCGRAFSEPEQLKTHQCFYNI</sequence>
<evidence type="ECO:0000256" key="5">
    <source>
        <dbReference type="ARBA" id="ARBA00022737"/>
    </source>
</evidence>
<dbReference type="Pfam" id="PF00096">
    <property type="entry name" value="zf-C2H2"/>
    <property type="match status" value="6"/>
</dbReference>
<feature type="compositionally biased region" description="Basic and acidic residues" evidence="13">
    <location>
        <begin position="242"/>
        <end position="251"/>
    </location>
</feature>
<feature type="domain" description="C2H2-type" evidence="14">
    <location>
        <begin position="538"/>
        <end position="565"/>
    </location>
</feature>
<evidence type="ECO:0000256" key="13">
    <source>
        <dbReference type="SAM" id="MobiDB-lite"/>
    </source>
</evidence>
<evidence type="ECO:0000256" key="4">
    <source>
        <dbReference type="ARBA" id="ARBA00022723"/>
    </source>
</evidence>
<keyword evidence="4" id="KW-0479">Metal-binding</keyword>
<feature type="domain" description="C2H2-type" evidence="14">
    <location>
        <begin position="595"/>
        <end position="619"/>
    </location>
</feature>
<evidence type="ECO:0000313" key="15">
    <source>
        <dbReference type="EMBL" id="KAG7462083.1"/>
    </source>
</evidence>
<dbReference type="FunFam" id="3.30.160.60:FF:001344">
    <property type="entry name" value="Zinc finger protein 16 like"/>
    <property type="match status" value="1"/>
</dbReference>
<evidence type="ECO:0000256" key="6">
    <source>
        <dbReference type="ARBA" id="ARBA00022771"/>
    </source>
</evidence>
<dbReference type="PROSITE" id="PS00028">
    <property type="entry name" value="ZINC_FINGER_C2H2_1"/>
    <property type="match status" value="5"/>
</dbReference>
<feature type="compositionally biased region" description="Basic and acidic residues" evidence="13">
    <location>
        <begin position="151"/>
        <end position="171"/>
    </location>
</feature>
<dbReference type="GO" id="GO:0008270">
    <property type="term" value="F:zinc ion binding"/>
    <property type="evidence" value="ECO:0007669"/>
    <property type="project" value="UniProtKB-KW"/>
</dbReference>
<feature type="domain" description="C2H2-type" evidence="14">
    <location>
        <begin position="510"/>
        <end position="537"/>
    </location>
</feature>
<accession>A0A9D3SYT9</accession>
<dbReference type="SUPFAM" id="SSF57667">
    <property type="entry name" value="beta-beta-alpha zinc fingers"/>
    <property type="match status" value="4"/>
</dbReference>
<evidence type="ECO:0000256" key="7">
    <source>
        <dbReference type="ARBA" id="ARBA00022833"/>
    </source>
</evidence>
<dbReference type="Gene3D" id="3.30.160.60">
    <property type="entry name" value="Classic Zinc Finger"/>
    <property type="match status" value="5"/>
</dbReference>
<dbReference type="PANTHER" id="PTHR14003">
    <property type="entry name" value="TRANSCRIPTIONAL REPRESSOR PROTEIN YY"/>
    <property type="match status" value="1"/>
</dbReference>
<feature type="region of interest" description="Disordered" evidence="13">
    <location>
        <begin position="265"/>
        <end position="290"/>
    </location>
</feature>
<dbReference type="GO" id="GO:0000785">
    <property type="term" value="C:chromatin"/>
    <property type="evidence" value="ECO:0007669"/>
    <property type="project" value="TreeGrafter"/>
</dbReference>
<protein>
    <recommendedName>
        <fullName evidence="14">C2H2-type domain-containing protein</fullName>
    </recommendedName>
</protein>
<feature type="region of interest" description="Disordered" evidence="13">
    <location>
        <begin position="231"/>
        <end position="251"/>
    </location>
</feature>
<proteinExistence type="inferred from homology"/>
<evidence type="ECO:0000256" key="3">
    <source>
        <dbReference type="ARBA" id="ARBA00006991"/>
    </source>
</evidence>
<dbReference type="PANTHER" id="PTHR14003:SF19">
    <property type="entry name" value="YY2 TRANSCRIPTION FACTOR"/>
    <property type="match status" value="1"/>
</dbReference>
<dbReference type="FunFam" id="3.30.160.60:FF:002019">
    <property type="entry name" value="zinc finger protein 263-like"/>
    <property type="match status" value="1"/>
</dbReference>
<keyword evidence="8" id="KW-0805">Transcription regulation</keyword>
<organism evidence="15 16">
    <name type="scientific">Megalops atlanticus</name>
    <name type="common">Tarpon</name>
    <name type="synonym">Clupea gigantea</name>
    <dbReference type="NCBI Taxonomy" id="7932"/>
    <lineage>
        <taxon>Eukaryota</taxon>
        <taxon>Metazoa</taxon>
        <taxon>Chordata</taxon>
        <taxon>Craniata</taxon>
        <taxon>Vertebrata</taxon>
        <taxon>Euteleostomi</taxon>
        <taxon>Actinopterygii</taxon>
        <taxon>Neopterygii</taxon>
        <taxon>Teleostei</taxon>
        <taxon>Elopiformes</taxon>
        <taxon>Megalopidae</taxon>
        <taxon>Megalops</taxon>
    </lineage>
</organism>
<evidence type="ECO:0000256" key="10">
    <source>
        <dbReference type="ARBA" id="ARBA00023163"/>
    </source>
</evidence>
<evidence type="ECO:0000256" key="9">
    <source>
        <dbReference type="ARBA" id="ARBA00023125"/>
    </source>
</evidence>
<keyword evidence="7" id="KW-0862">Zinc</keyword>
<dbReference type="InterPro" id="IPR013087">
    <property type="entry name" value="Znf_C2H2_type"/>
</dbReference>
<feature type="domain" description="C2H2-type" evidence="14">
    <location>
        <begin position="451"/>
        <end position="478"/>
    </location>
</feature>
<dbReference type="Proteomes" id="UP001046870">
    <property type="component" value="Chromosome 17"/>
</dbReference>
<keyword evidence="6 12" id="KW-0863">Zinc-finger</keyword>
<dbReference type="FunFam" id="3.30.160.60:FF:000771">
    <property type="entry name" value="zinc finger protein 648"/>
    <property type="match status" value="1"/>
</dbReference>
<comment type="similarity">
    <text evidence="3">Belongs to the krueppel C2H2-type zinc-finger protein family.</text>
</comment>
<evidence type="ECO:0000259" key="14">
    <source>
        <dbReference type="PROSITE" id="PS50157"/>
    </source>
</evidence>
<keyword evidence="5" id="KW-0677">Repeat</keyword>
<dbReference type="FunFam" id="3.30.160.60:FF:000761">
    <property type="entry name" value="Zinc finger protein 449"/>
    <property type="match status" value="1"/>
</dbReference>
<evidence type="ECO:0000256" key="11">
    <source>
        <dbReference type="ARBA" id="ARBA00023242"/>
    </source>
</evidence>
<dbReference type="GO" id="GO:0000978">
    <property type="term" value="F:RNA polymerase II cis-regulatory region sequence-specific DNA binding"/>
    <property type="evidence" value="ECO:0007669"/>
    <property type="project" value="TreeGrafter"/>
</dbReference>
<evidence type="ECO:0000256" key="2">
    <source>
        <dbReference type="ARBA" id="ARBA00004123"/>
    </source>
</evidence>
<dbReference type="GO" id="GO:0031519">
    <property type="term" value="C:PcG protein complex"/>
    <property type="evidence" value="ECO:0007669"/>
    <property type="project" value="TreeGrafter"/>
</dbReference>
<keyword evidence="10" id="KW-0804">Transcription</keyword>
<evidence type="ECO:0000256" key="12">
    <source>
        <dbReference type="PROSITE-ProRule" id="PRU00042"/>
    </source>
</evidence>
<name>A0A9D3SYT9_MEGAT</name>
<keyword evidence="9" id="KW-0238">DNA-binding</keyword>
<dbReference type="SMART" id="SM00355">
    <property type="entry name" value="ZnF_C2H2"/>
    <property type="match status" value="6"/>
</dbReference>
<evidence type="ECO:0000313" key="16">
    <source>
        <dbReference type="Proteomes" id="UP001046870"/>
    </source>
</evidence>
<dbReference type="PROSITE" id="PS50157">
    <property type="entry name" value="ZINC_FINGER_C2H2_2"/>
    <property type="match status" value="6"/>
</dbReference>
<dbReference type="InterPro" id="IPR036236">
    <property type="entry name" value="Znf_C2H2_sf"/>
</dbReference>